<keyword evidence="2" id="KW-0143">Chaperone</keyword>
<reference evidence="5" key="1">
    <citation type="submission" date="2016-03" db="EMBL/GenBank/DDBJ databases">
        <authorList>
            <person name="Devillers H."/>
        </authorList>
    </citation>
    <scope>NUCLEOTIDE SEQUENCE [LARGE SCALE GENOMIC DNA]</scope>
</reference>
<protein>
    <submittedName>
        <fullName evidence="4">LAFE_0B12442g1_1</fullName>
    </submittedName>
</protein>
<dbReference type="GO" id="GO:1990113">
    <property type="term" value="P:RNA polymerase I assembly"/>
    <property type="evidence" value="ECO:0007669"/>
    <property type="project" value="TreeGrafter"/>
</dbReference>
<dbReference type="GO" id="GO:1990114">
    <property type="term" value="P:RNA polymerase II core complex assembly"/>
    <property type="evidence" value="ECO:0007669"/>
    <property type="project" value="TreeGrafter"/>
</dbReference>
<dbReference type="Gene3D" id="1.10.287.370">
    <property type="match status" value="1"/>
</dbReference>
<sequence length="154" mass="17619">MSQQKIDLTKLSPEQLAAVKQQFDQELQHFSQSLQALNIARGKFKECLEDVKSLAKPENDNNKLLVPLSGSLYVRGSVRDNTKFMVDIGTGYYVEKDTEQALNFYEKKIAKLNRESIQIQDIIKEKSHSSLAIEGHLRHAAIRRHEELAKQNPQ</sequence>
<evidence type="ECO:0000256" key="1">
    <source>
        <dbReference type="ARBA" id="ARBA00010048"/>
    </source>
</evidence>
<dbReference type="GO" id="GO:0051082">
    <property type="term" value="F:unfolded protein binding"/>
    <property type="evidence" value="ECO:0007669"/>
    <property type="project" value="InterPro"/>
</dbReference>
<dbReference type="PANTHER" id="PTHR12674:SF2">
    <property type="entry name" value="PREFOLDIN SUBUNIT 5"/>
    <property type="match status" value="1"/>
</dbReference>
<dbReference type="Pfam" id="PF02996">
    <property type="entry name" value="Prefoldin"/>
    <property type="match status" value="1"/>
</dbReference>
<proteinExistence type="inferred from homology"/>
<dbReference type="InterPro" id="IPR004127">
    <property type="entry name" value="Prefoldin_subunit_alpha"/>
</dbReference>
<evidence type="ECO:0000313" key="4">
    <source>
        <dbReference type="EMBL" id="SCW00236.1"/>
    </source>
</evidence>
<evidence type="ECO:0000313" key="5">
    <source>
        <dbReference type="Proteomes" id="UP000190831"/>
    </source>
</evidence>
<dbReference type="GO" id="GO:0005737">
    <property type="term" value="C:cytoplasm"/>
    <property type="evidence" value="ECO:0007669"/>
    <property type="project" value="TreeGrafter"/>
</dbReference>
<dbReference type="InterPro" id="IPR011599">
    <property type="entry name" value="PFD_alpha_archaea"/>
</dbReference>
<accession>A0A1G4M8R4</accession>
<dbReference type="GO" id="GO:1990115">
    <property type="term" value="P:RNA polymerase III assembly"/>
    <property type="evidence" value="ECO:0007669"/>
    <property type="project" value="TreeGrafter"/>
</dbReference>
<dbReference type="GO" id="GO:0016272">
    <property type="term" value="C:prefoldin complex"/>
    <property type="evidence" value="ECO:0007669"/>
    <property type="project" value="InterPro"/>
</dbReference>
<dbReference type="Proteomes" id="UP000190831">
    <property type="component" value="Chromosome B"/>
</dbReference>
<dbReference type="OMA" id="QAKFKAC"/>
<gene>
    <name evidence="4" type="ORF">LAFE_0B12442G</name>
</gene>
<name>A0A1G4M8R4_LACFM</name>
<dbReference type="CDD" id="cd23157">
    <property type="entry name" value="Prefoldin_5"/>
    <property type="match status" value="1"/>
</dbReference>
<dbReference type="GO" id="GO:0006457">
    <property type="term" value="P:protein folding"/>
    <property type="evidence" value="ECO:0007669"/>
    <property type="project" value="InterPro"/>
</dbReference>
<comment type="similarity">
    <text evidence="1">Belongs to the prefoldin subunit alpha family.</text>
</comment>
<dbReference type="STRING" id="4955.A0A1G4M8R4"/>
<dbReference type="AlphaFoldDB" id="A0A1G4M8R4"/>
<dbReference type="EMBL" id="LT598489">
    <property type="protein sequence ID" value="SCW00236.1"/>
    <property type="molecule type" value="Genomic_DNA"/>
</dbReference>
<keyword evidence="5" id="KW-1185">Reference proteome</keyword>
<evidence type="ECO:0000256" key="2">
    <source>
        <dbReference type="ARBA" id="ARBA00023186"/>
    </source>
</evidence>
<keyword evidence="3" id="KW-0175">Coiled coil</keyword>
<feature type="coiled-coil region" evidence="3">
    <location>
        <begin position="95"/>
        <end position="122"/>
    </location>
</feature>
<dbReference type="PANTHER" id="PTHR12674">
    <property type="entry name" value="PREFOLDIN SUBUNIT 5"/>
    <property type="match status" value="1"/>
</dbReference>
<dbReference type="FunFam" id="1.10.287.370:FF:000004">
    <property type="entry name" value="Probable prefoldin subunit 5"/>
    <property type="match status" value="1"/>
</dbReference>
<dbReference type="NCBIfam" id="TIGR00293">
    <property type="entry name" value="prefoldin subunit alpha"/>
    <property type="match status" value="1"/>
</dbReference>
<dbReference type="InterPro" id="IPR009053">
    <property type="entry name" value="Prefoldin"/>
</dbReference>
<dbReference type="OrthoDB" id="10267474at2759"/>
<dbReference type="SUPFAM" id="SSF46579">
    <property type="entry name" value="Prefoldin"/>
    <property type="match status" value="1"/>
</dbReference>
<evidence type="ECO:0000256" key="3">
    <source>
        <dbReference type="SAM" id="Coils"/>
    </source>
</evidence>
<organism evidence="4 5">
    <name type="scientific">Lachancea fermentati</name>
    <name type="common">Zygosaccharomyces fermentati</name>
    <dbReference type="NCBI Taxonomy" id="4955"/>
    <lineage>
        <taxon>Eukaryota</taxon>
        <taxon>Fungi</taxon>
        <taxon>Dikarya</taxon>
        <taxon>Ascomycota</taxon>
        <taxon>Saccharomycotina</taxon>
        <taxon>Saccharomycetes</taxon>
        <taxon>Saccharomycetales</taxon>
        <taxon>Saccharomycetaceae</taxon>
        <taxon>Lachancea</taxon>
    </lineage>
</organism>